<evidence type="ECO:0000256" key="1">
    <source>
        <dbReference type="SAM" id="MobiDB-lite"/>
    </source>
</evidence>
<dbReference type="Proteomes" id="UP001165378">
    <property type="component" value="Unassembled WGS sequence"/>
</dbReference>
<proteinExistence type="predicted"/>
<accession>A0AA41PVR5</accession>
<dbReference type="AlphaFoldDB" id="A0AA41PVR5"/>
<evidence type="ECO:0000313" key="3">
    <source>
        <dbReference type="Proteomes" id="UP001165378"/>
    </source>
</evidence>
<feature type="compositionally biased region" description="Basic and acidic residues" evidence="1">
    <location>
        <begin position="55"/>
        <end position="83"/>
    </location>
</feature>
<feature type="region of interest" description="Disordered" evidence="1">
    <location>
        <begin position="1"/>
        <end position="146"/>
    </location>
</feature>
<sequence>MDGTPGGGLTDADDRVRRLVEQARRRREREAEDRAAFAAARTAGLRRRHAQKLTRNQETRMTDHADPTEYTPDELRHARELGDQARIPSQISPAQLVRFARLMADNNGPEPAEGDAGRPPGAAAPTARPDQLGNPPDDDTDPPAAA</sequence>
<dbReference type="RefSeq" id="WP_235050887.1">
    <property type="nucleotide sequence ID" value="NZ_JAKFHA010000002.1"/>
</dbReference>
<reference evidence="2" key="1">
    <citation type="submission" date="2022-01" db="EMBL/GenBank/DDBJ databases">
        <title>Genome-Based Taxonomic Classification of the Phylum Actinobacteria.</title>
        <authorList>
            <person name="Gao Y."/>
        </authorList>
    </citation>
    <scope>NUCLEOTIDE SEQUENCE</scope>
    <source>
        <strain evidence="2">KLBMP 8922</strain>
    </source>
</reference>
<feature type="compositionally biased region" description="Low complexity" evidence="1">
    <location>
        <begin position="117"/>
        <end position="130"/>
    </location>
</feature>
<organism evidence="2 3">
    <name type="scientific">Yinghuangia soli</name>
    <dbReference type="NCBI Taxonomy" id="2908204"/>
    <lineage>
        <taxon>Bacteria</taxon>
        <taxon>Bacillati</taxon>
        <taxon>Actinomycetota</taxon>
        <taxon>Actinomycetes</taxon>
        <taxon>Kitasatosporales</taxon>
        <taxon>Streptomycetaceae</taxon>
        <taxon>Yinghuangia</taxon>
    </lineage>
</organism>
<evidence type="ECO:0000313" key="2">
    <source>
        <dbReference type="EMBL" id="MCF2526750.1"/>
    </source>
</evidence>
<comment type="caution">
    <text evidence="2">The sequence shown here is derived from an EMBL/GenBank/DDBJ whole genome shotgun (WGS) entry which is preliminary data.</text>
</comment>
<feature type="compositionally biased region" description="Basic and acidic residues" evidence="1">
    <location>
        <begin position="12"/>
        <end position="35"/>
    </location>
</feature>
<dbReference type="EMBL" id="JAKFHA010000002">
    <property type="protein sequence ID" value="MCF2526750.1"/>
    <property type="molecule type" value="Genomic_DNA"/>
</dbReference>
<gene>
    <name evidence="2" type="ORF">LZ495_05880</name>
</gene>
<protein>
    <submittedName>
        <fullName evidence="2">Uncharacterized protein</fullName>
    </submittedName>
</protein>
<feature type="compositionally biased region" description="Acidic residues" evidence="1">
    <location>
        <begin position="136"/>
        <end position="146"/>
    </location>
</feature>
<name>A0AA41PVR5_9ACTN</name>
<keyword evidence="3" id="KW-1185">Reference proteome</keyword>